<organism evidence="1 2">
    <name type="scientific">Sporomusa acidovorans (strain ATCC 49682 / DSM 3132 / Mol)</name>
    <dbReference type="NCBI Taxonomy" id="1123286"/>
    <lineage>
        <taxon>Bacteria</taxon>
        <taxon>Bacillati</taxon>
        <taxon>Bacillota</taxon>
        <taxon>Negativicutes</taxon>
        <taxon>Selenomonadales</taxon>
        <taxon>Sporomusaceae</taxon>
        <taxon>Sporomusa</taxon>
    </lineage>
</organism>
<evidence type="ECO:0000313" key="2">
    <source>
        <dbReference type="Proteomes" id="UP000216052"/>
    </source>
</evidence>
<keyword evidence="2" id="KW-1185">Reference proteome</keyword>
<evidence type="ECO:0000313" key="1">
    <source>
        <dbReference type="EMBL" id="XFO70216.1"/>
    </source>
</evidence>
<reference evidence="1" key="1">
    <citation type="submission" date="2024-05" db="EMBL/GenBank/DDBJ databases">
        <title>Isolation and characterization of Sporomusa carbonis sp. nov., a carboxydotrophic hydrogenogen in the genus of Sporomusa isolated from a charcoal burning pile.</title>
        <authorList>
            <person name="Boeer T."/>
            <person name="Rosenbaum F."/>
            <person name="Eysell L."/>
            <person name="Mueller V."/>
            <person name="Daniel R."/>
            <person name="Poehlein A."/>
        </authorList>
    </citation>
    <scope>NUCLEOTIDE SEQUENCE [LARGE SCALE GENOMIC DNA]</scope>
    <source>
        <strain evidence="1">DSM 3132</strain>
    </source>
</reference>
<protein>
    <submittedName>
        <fullName evidence="1">Uncharacterized protein</fullName>
    </submittedName>
</protein>
<gene>
    <name evidence="1" type="ORF">SPACI_002040</name>
</gene>
<accession>A0ABZ3IWR6</accession>
<proteinExistence type="predicted"/>
<dbReference type="Proteomes" id="UP000216052">
    <property type="component" value="Chromosome"/>
</dbReference>
<dbReference type="EMBL" id="CP155571">
    <property type="protein sequence ID" value="XFO70216.1"/>
    <property type="molecule type" value="Genomic_DNA"/>
</dbReference>
<sequence length="71" mass="8486">MNLRDQIEDAKIWRYMDFAKFASLLTTSTLFFSKLKKLGDPWEGEWPDYYYGEIKKQIIKSMPSSQNDTRL</sequence>
<name>A0ABZ3IWR6_SPOA4</name>
<dbReference type="RefSeq" id="WP_093796141.1">
    <property type="nucleotide sequence ID" value="NZ_CP155571.1"/>
</dbReference>